<dbReference type="RefSeq" id="WP_124731028.1">
    <property type="nucleotide sequence ID" value="NZ_CBCSKC010000028.1"/>
</dbReference>
<protein>
    <submittedName>
        <fullName evidence="1">Uncharacterized protein</fullName>
    </submittedName>
</protein>
<dbReference type="KEGG" id="slj:EGC82_12335"/>
<name>A0A3G8LV48_9GAMM</name>
<sequence>MVSRRKIKEAHENSVLASFGEYLKGKGQSLTVKTQPDPPDAFVEIDGTDTWIEITDAFYSQDVAISITSYGADDVPHRPSQGGLISDPDEITNKVVSVISEKLNKQTMTSIANSNGKGILLVGLYGPFFDLDEVVNNLPKTLINDLANQQVFGSVYLYETCNTNVHKYKKVL</sequence>
<dbReference type="AlphaFoldDB" id="A0A3G8LV48"/>
<evidence type="ECO:0000313" key="1">
    <source>
        <dbReference type="EMBL" id="AZG73479.1"/>
    </source>
</evidence>
<dbReference type="Proteomes" id="UP000278035">
    <property type="component" value="Chromosome"/>
</dbReference>
<reference evidence="2" key="1">
    <citation type="submission" date="2018-11" db="EMBL/GenBank/DDBJ databases">
        <title>Shewanella sp. M2.</title>
        <authorList>
            <person name="Hwang Y.J."/>
            <person name="Hwang C.Y."/>
        </authorList>
    </citation>
    <scope>NUCLEOTIDE SEQUENCE [LARGE SCALE GENOMIC DNA]</scope>
    <source>
        <strain evidence="2">LMG 19866</strain>
    </source>
</reference>
<keyword evidence="2" id="KW-1185">Reference proteome</keyword>
<evidence type="ECO:0000313" key="2">
    <source>
        <dbReference type="Proteomes" id="UP000278035"/>
    </source>
</evidence>
<dbReference type="OrthoDB" id="6267663at2"/>
<proteinExistence type="predicted"/>
<organism evidence="1 2">
    <name type="scientific">Shewanella livingstonensis</name>
    <dbReference type="NCBI Taxonomy" id="150120"/>
    <lineage>
        <taxon>Bacteria</taxon>
        <taxon>Pseudomonadati</taxon>
        <taxon>Pseudomonadota</taxon>
        <taxon>Gammaproteobacteria</taxon>
        <taxon>Alteromonadales</taxon>
        <taxon>Shewanellaceae</taxon>
        <taxon>Shewanella</taxon>
    </lineage>
</organism>
<dbReference type="EMBL" id="CP034015">
    <property type="protein sequence ID" value="AZG73479.1"/>
    <property type="molecule type" value="Genomic_DNA"/>
</dbReference>
<accession>A0A3G8LV48</accession>
<gene>
    <name evidence="1" type="ORF">EGC82_12335</name>
</gene>